<name>A0A934IJ31_9RHOB</name>
<evidence type="ECO:0000256" key="1">
    <source>
        <dbReference type="SAM" id="MobiDB-lite"/>
    </source>
</evidence>
<gene>
    <name evidence="2" type="ORF">ILP92_13975</name>
</gene>
<dbReference type="Proteomes" id="UP000642488">
    <property type="component" value="Unassembled WGS sequence"/>
</dbReference>
<reference evidence="2" key="1">
    <citation type="submission" date="2020-12" db="EMBL/GenBank/DDBJ databases">
        <title>Bacterial taxonomy.</title>
        <authorList>
            <person name="Pan X."/>
        </authorList>
    </citation>
    <scope>NUCLEOTIDE SEQUENCE</scope>
    <source>
        <strain evidence="2">KCTC 52957</strain>
    </source>
</reference>
<evidence type="ECO:0000313" key="2">
    <source>
        <dbReference type="EMBL" id="MBJ3763858.1"/>
    </source>
</evidence>
<comment type="caution">
    <text evidence="2">The sequence shown here is derived from an EMBL/GenBank/DDBJ whole genome shotgun (WGS) entry which is preliminary data.</text>
</comment>
<protein>
    <submittedName>
        <fullName evidence="2">Uncharacterized protein</fullName>
    </submittedName>
</protein>
<accession>A0A934IJ31</accession>
<proteinExistence type="predicted"/>
<keyword evidence="3" id="KW-1185">Reference proteome</keyword>
<feature type="region of interest" description="Disordered" evidence="1">
    <location>
        <begin position="1"/>
        <end position="29"/>
    </location>
</feature>
<sequence length="382" mass="43226">MSRKREGKVVPLTSTKDDRHASDERSKAERVALPIAPPGLLQAERMLGYFPGSLKEYYRRALMEFKEVHGIGNQKLRDLIMEPEDTELRQREMADRTKHIASKARDTRLTLDDMKKWFGSKSSHHIGDAKFTFINRFAQQVLIEGGFDGFEVRYNKERTNFHRQALRDIFASTYLSQSVAQVLDGTKPHILISSLTGRRDVQLPCCVILCGGFYGGIAPVNLLFSEAPAMVRQGKFKYRDEFYIALANSRIPVVLRGYAVVTANEYEVGQPDGDRRNSVNAKFILTNEDIHKIGEDIPPYSRIIADGRIEVVRGDDNTVLEYSMTVDTTEFPEEASTKSEIKKTRAFKGASYQESGRRILAHLVKNNEHLDAIAAKFGGGYR</sequence>
<feature type="compositionally biased region" description="Basic and acidic residues" evidence="1">
    <location>
        <begin position="15"/>
        <end position="29"/>
    </location>
</feature>
<evidence type="ECO:0000313" key="3">
    <source>
        <dbReference type="Proteomes" id="UP000642488"/>
    </source>
</evidence>
<dbReference type="EMBL" id="JAEKPD010000014">
    <property type="protein sequence ID" value="MBJ3763858.1"/>
    <property type="molecule type" value="Genomic_DNA"/>
</dbReference>
<dbReference type="AlphaFoldDB" id="A0A934IJ31"/>
<dbReference type="RefSeq" id="WP_198917027.1">
    <property type="nucleotide sequence ID" value="NZ_JAEKPD010000014.1"/>
</dbReference>
<organism evidence="2 3">
    <name type="scientific">Palleronia pontilimi</name>
    <dbReference type="NCBI Taxonomy" id="1964209"/>
    <lineage>
        <taxon>Bacteria</taxon>
        <taxon>Pseudomonadati</taxon>
        <taxon>Pseudomonadota</taxon>
        <taxon>Alphaproteobacteria</taxon>
        <taxon>Rhodobacterales</taxon>
        <taxon>Roseobacteraceae</taxon>
        <taxon>Palleronia</taxon>
    </lineage>
</organism>